<protein>
    <submittedName>
        <fullName evidence="1">Uncharacterized protein</fullName>
    </submittedName>
</protein>
<evidence type="ECO:0000313" key="2">
    <source>
        <dbReference type="Proteomes" id="UP000531561"/>
    </source>
</evidence>
<gene>
    <name evidence="1" type="ORF">Bfra_012045</name>
</gene>
<proteinExistence type="predicted"/>
<organism evidence="1 2">
    <name type="scientific">Botrytis fragariae</name>
    <dbReference type="NCBI Taxonomy" id="1964551"/>
    <lineage>
        <taxon>Eukaryota</taxon>
        <taxon>Fungi</taxon>
        <taxon>Dikarya</taxon>
        <taxon>Ascomycota</taxon>
        <taxon>Pezizomycotina</taxon>
        <taxon>Leotiomycetes</taxon>
        <taxon>Helotiales</taxon>
        <taxon>Sclerotiniaceae</taxon>
        <taxon>Botrytis</taxon>
    </lineage>
</organism>
<dbReference type="RefSeq" id="XP_037187663.1">
    <property type="nucleotide sequence ID" value="XM_037342366.1"/>
</dbReference>
<sequence length="68" mass="7883">MPDGCYGNRSSYERFVNFKSDVYGIELVGVLLDSLEEICSIDLKPWKELGKLFIFSSEQYSWRCCGIF</sequence>
<reference evidence="1 2" key="1">
    <citation type="journal article" date="2020" name="Phytopathology">
        <title>A high-quality genome resource of Botrytis fragariae, a new and rapidly spreading fungal pathogen causing strawberry gray mold in the U.S.A.</title>
        <authorList>
            <person name="Wu Y."/>
            <person name="Saski C.A."/>
            <person name="Schnabel G."/>
            <person name="Xiao S."/>
            <person name="Hu M."/>
        </authorList>
    </citation>
    <scope>NUCLEOTIDE SEQUENCE [LARGE SCALE GENOMIC DNA]</scope>
    <source>
        <strain evidence="1 2">BVB16</strain>
    </source>
</reference>
<comment type="caution">
    <text evidence="1">The sequence shown here is derived from an EMBL/GenBank/DDBJ whole genome shotgun (WGS) entry which is preliminary data.</text>
</comment>
<dbReference type="EMBL" id="JABFCT010000020">
    <property type="protein sequence ID" value="KAF5868714.1"/>
    <property type="molecule type" value="Genomic_DNA"/>
</dbReference>
<dbReference type="AlphaFoldDB" id="A0A8H6AJW5"/>
<keyword evidence="2" id="KW-1185">Reference proteome</keyword>
<dbReference type="GeneID" id="59266058"/>
<accession>A0A8H6AJW5</accession>
<evidence type="ECO:0000313" key="1">
    <source>
        <dbReference type="EMBL" id="KAF5868714.1"/>
    </source>
</evidence>
<name>A0A8H6AJW5_9HELO</name>
<dbReference type="Proteomes" id="UP000531561">
    <property type="component" value="Unassembled WGS sequence"/>
</dbReference>